<dbReference type="Proteomes" id="UP000605805">
    <property type="component" value="Unassembled WGS sequence"/>
</dbReference>
<dbReference type="AlphaFoldDB" id="A0A833DTN3"/>
<proteinExistence type="predicted"/>
<dbReference type="EMBL" id="DQTV01000101">
    <property type="protein sequence ID" value="HIP57442.1"/>
    <property type="molecule type" value="Genomic_DNA"/>
</dbReference>
<evidence type="ECO:0000313" key="1">
    <source>
        <dbReference type="EMBL" id="HIP57442.1"/>
    </source>
</evidence>
<sequence>MANRVIKAKLLLSLALLRELLNKIRYYKGVIEKNIEKYREYVSKVSRIVPKRAKVVNRELEVLEMFKLQLSRLEVFLEAIILRVETLVSSENLIVAVKVLQTIVDELKKSLPYSVPFMSVIVDKLDAIVRDIVAGSKLLASSTGAGVVSEEVRKIVDEAKKVVGKER</sequence>
<accession>A0A833DTN3</accession>
<reference evidence="1" key="1">
    <citation type="journal article" date="2020" name="ISME J.">
        <title>Gammaproteobacteria mediating utilization of methyl-, sulfur- and petroleum organic compounds in deep ocean hydrothermal plumes.</title>
        <authorList>
            <person name="Zhou Z."/>
            <person name="Liu Y."/>
            <person name="Pan J."/>
            <person name="Cron B.R."/>
            <person name="Toner B.M."/>
            <person name="Anantharaman K."/>
            <person name="Breier J.A."/>
            <person name="Dick G.J."/>
            <person name="Li M."/>
        </authorList>
    </citation>
    <scope>NUCLEOTIDE SEQUENCE</scope>
    <source>
        <strain evidence="1">SZUA-1435</strain>
    </source>
</reference>
<comment type="caution">
    <text evidence="1">The sequence shown here is derived from an EMBL/GenBank/DDBJ whole genome shotgun (WGS) entry which is preliminary data.</text>
</comment>
<evidence type="ECO:0000313" key="2">
    <source>
        <dbReference type="Proteomes" id="UP000605805"/>
    </source>
</evidence>
<protein>
    <submittedName>
        <fullName evidence="1">Uncharacterized protein</fullName>
    </submittedName>
</protein>
<organism evidence="1 2">
    <name type="scientific">Ignisphaera aggregans</name>
    <dbReference type="NCBI Taxonomy" id="334771"/>
    <lineage>
        <taxon>Archaea</taxon>
        <taxon>Thermoproteota</taxon>
        <taxon>Thermoprotei</taxon>
        <taxon>Desulfurococcales</taxon>
        <taxon>Desulfurococcaceae</taxon>
        <taxon>Ignisphaera</taxon>
    </lineage>
</organism>
<name>A0A833DTN3_9CREN</name>
<gene>
    <name evidence="1" type="ORF">EYH02_05185</name>
</gene>